<protein>
    <recommendedName>
        <fullName evidence="1">Cyclic-phosphate processing Receiver domain-containing protein</fullName>
    </recommendedName>
</protein>
<name>A0A316FB36_9ACTN</name>
<dbReference type="EMBL" id="QGGR01000013">
    <property type="protein sequence ID" value="PWK43580.1"/>
    <property type="molecule type" value="Genomic_DNA"/>
</dbReference>
<feature type="domain" description="Cyclic-phosphate processing Receiver" evidence="1">
    <location>
        <begin position="33"/>
        <end position="124"/>
    </location>
</feature>
<evidence type="ECO:0000259" key="1">
    <source>
        <dbReference type="Pfam" id="PF20274"/>
    </source>
</evidence>
<evidence type="ECO:0000313" key="3">
    <source>
        <dbReference type="Proteomes" id="UP000245697"/>
    </source>
</evidence>
<dbReference type="Proteomes" id="UP000245697">
    <property type="component" value="Unassembled WGS sequence"/>
</dbReference>
<accession>A0A316FB36</accession>
<sequence length="145" mass="15729">MTGMVAGLPRYSIEVAGESGHHRAMTDHEPAIVLVDDLRSFVDGRLAEVARTSSAGVGLLGRHRSRRVDELWLDHDLGGDDTIWPVVEVLERAAFEGRPFDVGVVVIHSANPAGATKMAQALRRWHYPVRIAPGDPAVGYVDGID</sequence>
<dbReference type="AlphaFoldDB" id="A0A316FB36"/>
<reference evidence="2 3" key="1">
    <citation type="submission" date="2018-05" db="EMBL/GenBank/DDBJ databases">
        <title>Genomic Encyclopedia of Archaeal and Bacterial Type Strains, Phase II (KMG-II): from individual species to whole genera.</title>
        <authorList>
            <person name="Goeker M."/>
        </authorList>
    </citation>
    <scope>NUCLEOTIDE SEQUENCE [LARGE SCALE GENOMIC DNA]</scope>
    <source>
        <strain evidence="2 3">DSM 45184</strain>
    </source>
</reference>
<gene>
    <name evidence="2" type="ORF">BC793_113262</name>
</gene>
<keyword evidence="3" id="KW-1185">Reference proteome</keyword>
<organism evidence="2 3">
    <name type="scientific">Actinoplanes xinjiangensis</name>
    <dbReference type="NCBI Taxonomy" id="512350"/>
    <lineage>
        <taxon>Bacteria</taxon>
        <taxon>Bacillati</taxon>
        <taxon>Actinomycetota</taxon>
        <taxon>Actinomycetes</taxon>
        <taxon>Micromonosporales</taxon>
        <taxon>Micromonosporaceae</taxon>
        <taxon>Actinoplanes</taxon>
    </lineage>
</organism>
<dbReference type="Pfam" id="PF20274">
    <property type="entry name" value="cREC_REC"/>
    <property type="match status" value="1"/>
</dbReference>
<proteinExistence type="predicted"/>
<comment type="caution">
    <text evidence="2">The sequence shown here is derived from an EMBL/GenBank/DDBJ whole genome shotgun (WGS) entry which is preliminary data.</text>
</comment>
<evidence type="ECO:0000313" key="2">
    <source>
        <dbReference type="EMBL" id="PWK43580.1"/>
    </source>
</evidence>
<dbReference type="InterPro" id="IPR046909">
    <property type="entry name" value="cREC_REC"/>
</dbReference>